<dbReference type="PANTHER" id="PTHR34044:SF1">
    <property type="entry name" value="NUCLEAR PROTEIN"/>
    <property type="match status" value="1"/>
</dbReference>
<dbReference type="EMBL" id="KV920632">
    <property type="protein sequence ID" value="OSX68386.1"/>
    <property type="molecule type" value="Genomic_DNA"/>
</dbReference>
<proteinExistence type="predicted"/>
<accession>A0A1X6NIV9</accession>
<evidence type="ECO:0000313" key="1">
    <source>
        <dbReference type="EMBL" id="OSX68386.1"/>
    </source>
</evidence>
<dbReference type="PANTHER" id="PTHR34044">
    <property type="entry name" value="NUCLEAR PROTEIN"/>
    <property type="match status" value="1"/>
</dbReference>
<reference evidence="1 2" key="1">
    <citation type="submission" date="2017-03" db="EMBL/GenBank/DDBJ databases">
        <title>WGS assembly of Porphyra umbilicalis.</title>
        <authorList>
            <person name="Brawley S.H."/>
            <person name="Blouin N.A."/>
            <person name="Ficko-Blean E."/>
            <person name="Wheeler G.L."/>
            <person name="Lohr M."/>
            <person name="Goodson H.V."/>
            <person name="Jenkins J.W."/>
            <person name="Blaby-Haas C.E."/>
            <person name="Helliwell K.E."/>
            <person name="Chan C."/>
            <person name="Marriage T."/>
            <person name="Bhattacharya D."/>
            <person name="Klein A.S."/>
            <person name="Badis Y."/>
            <person name="Brodie J."/>
            <person name="Cao Y."/>
            <person name="Collen J."/>
            <person name="Dittami S.M."/>
            <person name="Gachon C.M."/>
            <person name="Green B.R."/>
            <person name="Karpowicz S."/>
            <person name="Kim J.W."/>
            <person name="Kudahl U."/>
            <person name="Lin S."/>
            <person name="Michel G."/>
            <person name="Mittag M."/>
            <person name="Olson B.J."/>
            <person name="Pangilinan J."/>
            <person name="Peng Y."/>
            <person name="Qiu H."/>
            <person name="Shu S."/>
            <person name="Singer J.T."/>
            <person name="Smith A.G."/>
            <person name="Sprecher B.N."/>
            <person name="Wagner V."/>
            <person name="Wang W."/>
            <person name="Wang Z.-Y."/>
            <person name="Yan J."/>
            <person name="Yarish C."/>
            <person name="Zoeuner-Riek S."/>
            <person name="Zhuang Y."/>
            <person name="Zou Y."/>
            <person name="Lindquist E.A."/>
            <person name="Grimwood J."/>
            <person name="Barry K."/>
            <person name="Rokhsar D.S."/>
            <person name="Schmutz J."/>
            <person name="Stiller J.W."/>
            <person name="Grossman A.R."/>
            <person name="Prochnik S.E."/>
        </authorList>
    </citation>
    <scope>NUCLEOTIDE SEQUENCE [LARGE SCALE GENOMIC DNA]</scope>
    <source>
        <strain evidence="1">4086291</strain>
    </source>
</reference>
<keyword evidence="2" id="KW-1185">Reference proteome</keyword>
<dbReference type="AlphaFoldDB" id="A0A1X6NIV9"/>
<dbReference type="Proteomes" id="UP000218209">
    <property type="component" value="Unassembled WGS sequence"/>
</dbReference>
<name>A0A1X6NIV9_PORUM</name>
<dbReference type="OrthoDB" id="38730at2759"/>
<gene>
    <name evidence="1" type="ORF">BU14_2898s0001</name>
</gene>
<organism evidence="1 2">
    <name type="scientific">Porphyra umbilicalis</name>
    <name type="common">Purple laver</name>
    <name type="synonym">Red alga</name>
    <dbReference type="NCBI Taxonomy" id="2786"/>
    <lineage>
        <taxon>Eukaryota</taxon>
        <taxon>Rhodophyta</taxon>
        <taxon>Bangiophyceae</taxon>
        <taxon>Bangiales</taxon>
        <taxon>Bangiaceae</taxon>
        <taxon>Porphyra</taxon>
    </lineage>
</organism>
<evidence type="ECO:0000313" key="2">
    <source>
        <dbReference type="Proteomes" id="UP000218209"/>
    </source>
</evidence>
<protein>
    <submittedName>
        <fullName evidence="1">Uncharacterized protein</fullName>
    </submittedName>
</protein>
<sequence length="198" mass="22424">MQNGMLEPVLRKYSLVDNTRANLYFAVPSLGADPIDGITPSHSDGLTAVYGKWAGSLQARLAEANLSCRILHEKDFRRSTLEKLIWISAFNLVGAIHGGATMGDVATKYATDVDAMVTEMGMMVRFTLTVGMLPRLEERQREYALSVKDFKTGIKEFEWRNGYFYRYSMLAREKGFPDPTPMHTDWLEEGKKMGLIDW</sequence>